<keyword evidence="5 14" id="KW-0479">Metal-binding</keyword>
<dbReference type="PANTHER" id="PTHR43520">
    <property type="entry name" value="ATP7, ISOFORM B"/>
    <property type="match status" value="1"/>
</dbReference>
<feature type="transmembrane region" description="Helical" evidence="14">
    <location>
        <begin position="118"/>
        <end position="136"/>
    </location>
</feature>
<dbReference type="NCBIfam" id="TIGR01525">
    <property type="entry name" value="ATPase-IB_hvy"/>
    <property type="match status" value="1"/>
</dbReference>
<dbReference type="CDD" id="cd07552">
    <property type="entry name" value="P-type_ATPase_Cu-like"/>
    <property type="match status" value="1"/>
</dbReference>
<keyword evidence="6 14" id="KW-0547">Nucleotide-binding</keyword>
<dbReference type="NCBIfam" id="TIGR01511">
    <property type="entry name" value="ATPase-IB1_Cu"/>
    <property type="match status" value="1"/>
</dbReference>
<keyword evidence="11" id="KW-0186">Copper</keyword>
<gene>
    <name evidence="16" type="ORF">LHUE1_002781</name>
</gene>
<accession>A0ABY8DY41</accession>
<feature type="transmembrane region" description="Helical" evidence="14">
    <location>
        <begin position="81"/>
        <end position="98"/>
    </location>
</feature>
<dbReference type="PANTHER" id="PTHR43520:SF8">
    <property type="entry name" value="P-TYPE CU(+) TRANSPORTER"/>
    <property type="match status" value="1"/>
</dbReference>
<comment type="catalytic activity">
    <reaction evidence="13">
        <text>Cu(+)(in) + ATP + H2O = Cu(+)(out) + ADP + phosphate + H(+)</text>
        <dbReference type="Rhea" id="RHEA:25792"/>
        <dbReference type="ChEBI" id="CHEBI:15377"/>
        <dbReference type="ChEBI" id="CHEBI:15378"/>
        <dbReference type="ChEBI" id="CHEBI:30616"/>
        <dbReference type="ChEBI" id="CHEBI:43474"/>
        <dbReference type="ChEBI" id="CHEBI:49552"/>
        <dbReference type="ChEBI" id="CHEBI:456216"/>
        <dbReference type="EC" id="7.2.2.8"/>
    </reaction>
</comment>
<evidence type="ECO:0000256" key="9">
    <source>
        <dbReference type="ARBA" id="ARBA00022967"/>
    </source>
</evidence>
<evidence type="ECO:0000256" key="3">
    <source>
        <dbReference type="ARBA" id="ARBA00012517"/>
    </source>
</evidence>
<keyword evidence="17" id="KW-1185">Reference proteome</keyword>
<keyword evidence="16" id="KW-0378">Hydrolase</keyword>
<dbReference type="Gene3D" id="3.40.50.1000">
    <property type="entry name" value="HAD superfamily/HAD-like"/>
    <property type="match status" value="1"/>
</dbReference>
<feature type="transmembrane region" description="Helical" evidence="14">
    <location>
        <begin position="184"/>
        <end position="201"/>
    </location>
</feature>
<evidence type="ECO:0000313" key="17">
    <source>
        <dbReference type="Proteomes" id="UP001220228"/>
    </source>
</evidence>
<dbReference type="EMBL" id="CP120687">
    <property type="protein sequence ID" value="WFB40692.1"/>
    <property type="molecule type" value="Genomic_DNA"/>
</dbReference>
<dbReference type="PRINTS" id="PR00943">
    <property type="entry name" value="CUATPASE"/>
</dbReference>
<keyword evidence="8 14" id="KW-0067">ATP-binding</keyword>
<evidence type="ECO:0000256" key="12">
    <source>
        <dbReference type="ARBA" id="ARBA00023136"/>
    </source>
</evidence>
<dbReference type="PROSITE" id="PS00154">
    <property type="entry name" value="ATPASE_E1_E2"/>
    <property type="match status" value="1"/>
</dbReference>
<dbReference type="InterPro" id="IPR018303">
    <property type="entry name" value="ATPase_P-typ_P_site"/>
</dbReference>
<dbReference type="InterPro" id="IPR023298">
    <property type="entry name" value="ATPase_P-typ_TM_dom_sf"/>
</dbReference>
<keyword evidence="12 14" id="KW-0472">Membrane</keyword>
<feature type="domain" description="P-type ATPase A" evidence="15">
    <location>
        <begin position="219"/>
        <end position="319"/>
    </location>
</feature>
<name>A0ABY8DY41_9LACO</name>
<evidence type="ECO:0000256" key="6">
    <source>
        <dbReference type="ARBA" id="ARBA00022741"/>
    </source>
</evidence>
<dbReference type="InterPro" id="IPR008250">
    <property type="entry name" value="ATPase_P-typ_transduc_dom_A_sf"/>
</dbReference>
<reference evidence="16 17" key="1">
    <citation type="submission" date="2023-03" db="EMBL/GenBank/DDBJ databases">
        <authorList>
            <person name="Ruckert-Reed C."/>
        </authorList>
    </citation>
    <scope>NUCLEOTIDE SEQUENCE [LARGE SCALE GENOMIC DNA]</scope>
    <source>
        <strain evidence="16 17">DSM 115425</strain>
    </source>
</reference>
<evidence type="ECO:0000256" key="14">
    <source>
        <dbReference type="RuleBase" id="RU362081"/>
    </source>
</evidence>
<keyword evidence="4 14" id="KW-0812">Transmembrane</keyword>
<dbReference type="PRINTS" id="PR00119">
    <property type="entry name" value="CATATPASE"/>
</dbReference>
<dbReference type="Proteomes" id="UP001220228">
    <property type="component" value="Chromosome"/>
</dbReference>
<dbReference type="InterPro" id="IPR001757">
    <property type="entry name" value="P_typ_ATPase"/>
</dbReference>
<dbReference type="Gene3D" id="3.40.1110.10">
    <property type="entry name" value="Calcium-transporting ATPase, cytoplasmic domain N"/>
    <property type="match status" value="1"/>
</dbReference>
<dbReference type="InterPro" id="IPR059000">
    <property type="entry name" value="ATPase_P-type_domA"/>
</dbReference>
<keyword evidence="7" id="KW-0813">Transport</keyword>
<keyword evidence="9" id="KW-1278">Translocase</keyword>
<dbReference type="SUPFAM" id="SSF81653">
    <property type="entry name" value="Calcium ATPase, transduction domain A"/>
    <property type="match status" value="1"/>
</dbReference>
<keyword evidence="7" id="KW-0406">Ion transport</keyword>
<dbReference type="InterPro" id="IPR027256">
    <property type="entry name" value="P-typ_ATPase_IB"/>
</dbReference>
<feature type="transmembrane region" description="Helical" evidence="14">
    <location>
        <begin position="335"/>
        <end position="355"/>
    </location>
</feature>
<protein>
    <recommendedName>
        <fullName evidence="3">P-type Cu(+) transporter</fullName>
        <ecNumber evidence="3">7.2.2.8</ecNumber>
    </recommendedName>
</protein>
<evidence type="ECO:0000256" key="2">
    <source>
        <dbReference type="ARBA" id="ARBA00006024"/>
    </source>
</evidence>
<keyword evidence="10 14" id="KW-1133">Transmembrane helix</keyword>
<dbReference type="InterPro" id="IPR036412">
    <property type="entry name" value="HAD-like_sf"/>
</dbReference>
<evidence type="ECO:0000256" key="1">
    <source>
        <dbReference type="ARBA" id="ARBA00004127"/>
    </source>
</evidence>
<dbReference type="InterPro" id="IPR023214">
    <property type="entry name" value="HAD_sf"/>
</dbReference>
<dbReference type="Pfam" id="PF00702">
    <property type="entry name" value="Hydrolase"/>
    <property type="match status" value="1"/>
</dbReference>
<feature type="transmembrane region" description="Helical" evidence="14">
    <location>
        <begin position="367"/>
        <end position="387"/>
    </location>
</feature>
<feature type="transmembrane region" description="Helical" evidence="14">
    <location>
        <begin position="148"/>
        <end position="169"/>
    </location>
</feature>
<dbReference type="NCBIfam" id="TIGR01494">
    <property type="entry name" value="ATPase_P-type"/>
    <property type="match status" value="1"/>
</dbReference>
<feature type="transmembrane region" description="Helical" evidence="14">
    <location>
        <begin position="703"/>
        <end position="722"/>
    </location>
</feature>
<proteinExistence type="inferred from homology"/>
<feature type="transmembrane region" description="Helical" evidence="14">
    <location>
        <begin position="672"/>
        <end position="697"/>
    </location>
</feature>
<dbReference type="SFLD" id="SFLDG00002">
    <property type="entry name" value="C1.7:_P-type_atpase_like"/>
    <property type="match status" value="1"/>
</dbReference>
<dbReference type="Pfam" id="PF00122">
    <property type="entry name" value="E1-E2_ATPase"/>
    <property type="match status" value="1"/>
</dbReference>
<dbReference type="SUPFAM" id="SSF56784">
    <property type="entry name" value="HAD-like"/>
    <property type="match status" value="1"/>
</dbReference>
<evidence type="ECO:0000256" key="10">
    <source>
        <dbReference type="ARBA" id="ARBA00022989"/>
    </source>
</evidence>
<evidence type="ECO:0000313" key="16">
    <source>
        <dbReference type="EMBL" id="WFB40692.1"/>
    </source>
</evidence>
<evidence type="ECO:0000256" key="13">
    <source>
        <dbReference type="ARBA" id="ARBA00049289"/>
    </source>
</evidence>
<comment type="subcellular location">
    <subcellularLocation>
        <location evidence="14">Cell membrane</location>
    </subcellularLocation>
    <subcellularLocation>
        <location evidence="1">Endomembrane system</location>
        <topology evidence="1">Multi-pass membrane protein</topology>
    </subcellularLocation>
</comment>
<dbReference type="SUPFAM" id="SSF81665">
    <property type="entry name" value="Calcium ATPase, transmembrane domain M"/>
    <property type="match status" value="1"/>
</dbReference>
<evidence type="ECO:0000256" key="5">
    <source>
        <dbReference type="ARBA" id="ARBA00022723"/>
    </source>
</evidence>
<sequence>MQHDDMADMPMDHEQMGHQAGMETMAMDQGTMAHGQMNHGDMHMSHGDMSQMDMHHGDMSHMDMDHGGGHMMHMGNLKQKFWVSLIVMIPVLLLSQFMGMNIHLGALQLPIVFPGSDWLVLILSSFLFFYGGWPFLTGAKSELQQRQPAMMTLIAMGITVAYGYSLYAFVMNHFIAPNGMVMDFFWELATLIVIMLLGHWIEMNAVMAAGNAVEKLAALLPSQAHVVHGDHVMDMPLAEVQVGTRLRVLAGEQMPADGQIVSGSSSVNESLVTGEAKAIHKAEGDRVIGGSVNGDGVIEIKVTGTGESGYLSQVMKLVQSAQANKSKAEGMADKVAGWLFYAALAVGILAFFIWLSDGAAIAFERMVTVFIIACPHALGLAIPLVIARSTSIGATNGLLIRNRQALETAKHAKFILMDKTGTLTEGKFTVAKTVAFANHDEAQVLALMAALESHSEHPLATGIKAAAKEQQLNVPAAQNVQVLKGIGLQGEVDGQAYTIVNARYLKDHQLSYDQAQADQLAAAGNSLSFLLQKDQVLGMVAEGDQLKPSSKPFVAALKRQGITPVMLTGDNHETAKKVADQLGLTDFQAELKPEDKVAQVKAYQQRGVVMMVGDGVNDAPSLAQADIGVAIGAGTDVAIDTADVVLVHSDPADILNFLSLAKATNRKMVQNLWWGAGYNILAIPLAAGILAPIGFILSPAVGAAIMSLSTIVVALNAMTLHLNRA</sequence>
<dbReference type="EC" id="7.2.2.8" evidence="3"/>
<dbReference type="Gene3D" id="2.70.150.10">
    <property type="entry name" value="Calcium-transporting ATPase, cytoplasmic transduction domain A"/>
    <property type="match status" value="1"/>
</dbReference>
<evidence type="ECO:0000256" key="11">
    <source>
        <dbReference type="ARBA" id="ARBA00023008"/>
    </source>
</evidence>
<dbReference type="SFLD" id="SFLDF00027">
    <property type="entry name" value="p-type_atpase"/>
    <property type="match status" value="1"/>
</dbReference>
<keyword evidence="14" id="KW-1003">Cell membrane</keyword>
<dbReference type="GO" id="GO:0016787">
    <property type="term" value="F:hydrolase activity"/>
    <property type="evidence" value="ECO:0007669"/>
    <property type="project" value="UniProtKB-KW"/>
</dbReference>
<organism evidence="16 17">
    <name type="scientific">Lacticaseibacillus huelsenbergensis</name>
    <dbReference type="NCBI Taxonomy" id="3035291"/>
    <lineage>
        <taxon>Bacteria</taxon>
        <taxon>Bacillati</taxon>
        <taxon>Bacillota</taxon>
        <taxon>Bacilli</taxon>
        <taxon>Lactobacillales</taxon>
        <taxon>Lactobacillaceae</taxon>
        <taxon>Lacticaseibacillus</taxon>
    </lineage>
</organism>
<keyword evidence="7" id="KW-0187">Copper transport</keyword>
<evidence type="ECO:0000256" key="4">
    <source>
        <dbReference type="ARBA" id="ARBA00022692"/>
    </source>
</evidence>
<dbReference type="InterPro" id="IPR023299">
    <property type="entry name" value="ATPase_P-typ_cyto_dom_N"/>
</dbReference>
<evidence type="ECO:0000259" key="15">
    <source>
        <dbReference type="Pfam" id="PF00122"/>
    </source>
</evidence>
<comment type="similarity">
    <text evidence="2 14">Belongs to the cation transport ATPase (P-type) (TC 3.A.3) family. Type IB subfamily.</text>
</comment>
<evidence type="ECO:0000256" key="8">
    <source>
        <dbReference type="ARBA" id="ARBA00022840"/>
    </source>
</evidence>
<dbReference type="SFLD" id="SFLDS00003">
    <property type="entry name" value="Haloacid_Dehalogenase"/>
    <property type="match status" value="1"/>
</dbReference>
<dbReference type="InterPro" id="IPR044492">
    <property type="entry name" value="P_typ_ATPase_HD_dom"/>
</dbReference>
<evidence type="ECO:0000256" key="7">
    <source>
        <dbReference type="ARBA" id="ARBA00022796"/>
    </source>
</evidence>